<dbReference type="Proteomes" id="UP001225761">
    <property type="component" value="Unassembled WGS sequence"/>
</dbReference>
<keyword evidence="2" id="KW-1185">Reference proteome</keyword>
<reference evidence="1 2" key="1">
    <citation type="submission" date="2023-05" db="EMBL/GenBank/DDBJ databases">
        <title>Novel species of genus Flectobacillus isolated from stream in China.</title>
        <authorList>
            <person name="Lu H."/>
        </authorList>
    </citation>
    <scope>NUCLEOTIDE SEQUENCE [LARGE SCALE GENOMIC DNA]</scope>
    <source>
        <strain evidence="1 2">LFS242W</strain>
    </source>
</reference>
<evidence type="ECO:0000313" key="1">
    <source>
        <dbReference type="EMBL" id="MDI9873821.1"/>
    </source>
</evidence>
<name>A0ABT6YZN1_9BACT</name>
<organism evidence="1 2">
    <name type="scientific">Flectobacillus rivi</name>
    <dbReference type="NCBI Taxonomy" id="2984209"/>
    <lineage>
        <taxon>Bacteria</taxon>
        <taxon>Pseudomonadati</taxon>
        <taxon>Bacteroidota</taxon>
        <taxon>Cytophagia</taxon>
        <taxon>Cytophagales</taxon>
        <taxon>Flectobacillaceae</taxon>
        <taxon>Flectobacillus</taxon>
    </lineage>
</organism>
<sequence>MKHIVKLLAPILPSFISISDIKNLENYDAQTLGAFFKNVIYLNRFSNTHVAYHEAFHAVFNTMLKPSEQSQILKEGVVLLHSYLEANKIAFEDFIAPHKANPAYANLSKEDFDNVIVEEFLADEFAKHMNKPKFSYEKKYGSVVGKFLQKLYSLASAVRRLFVNESKLAGLFRKIENGSFAKQKIVNRNEDLTVKKVRIAYAFEEINTSEGIEYKPLFLEDSETKKWIVKMYHIYQKNASTFFKAGEYEQSDSFIQNFENFFIDLVHKQGHNSKLQFREFYPDFFTETSEQELTPFQLELLNVVGFNMNADDAESGFYNEDFLESVKEYHSIVNQINKTNAIDESEVDAAEDGVEGHYERWDRAPNQIDPLESLSQMARGFIYSLYYEINLPESEREYQSFAVSNKLNYTLPIITPLEINHAYYGALKVAGNSLNEEEGFLKLYELANPRERTYNSMVSEKTETIKQDNQNVKVLFQSLVRQYGINENSLAFGRVEFLPGTSSETKMMFRQILKAFMKFNIQMNYLNIKDSNAGKMKDGSPTDSEIYVNDANSNSAIEWQIKNWANAFDTILYKFLNPNPVEVSEVENSQKFKKAINSLAESYSSDINKLRALSVESDSELVNMFYDLVGNTKEVFERNIGVTLSANYIKYSLLREIKDSLQANKTDEGIVKYERFKRVFANDMMLLNSFNLEKDELLFSRFKKNSNTNFIYFINGVRDSTVKSNFFNNAHSAAKKGMRNVAKGNSYFDESISVSSYENGNGDKVFEYQEGSYALRFNVDLSGRSRHLAKKIKALAVGKSGTALYDKIKSAFSTEMMKKVEEGTISRIDLLRNGFLNLFDLDQVHKIALQNNLFLQNPEEISKILSDLESKNLADSHKEYLEYVRSMVVAFEQIRPFAKVEGIDSAKKTQGSGEGVLFKDMDERTYLLTMVNMLLDRSGSLGGVRFNRSNLGVNEASSTSHTITLPDLSNKLLITTEDGKVDLNYQLMQKLTSSIVESEFARIAHYLQQLKEGSKGVTKGFDSFTWEDVLKERHSNKKSRNIKSIRFTNDVLGIFDHAKMLEIENYLIDKIEDGGDISFSMIQGAVAKSSGDFINTFLDSFMQEMIDEKFLIPQKNGTYISNLLKLPHVVEAKQLAELKAVVFEDFIKMHYYNQLRFGDSAVTFKSTEVKNSDTWKRYRGAIGGTVSCSFRNADTNLFYEDYELEHFGLENSPTFSWETRKHLIFSEPKDEVLIWDANKNEYVVKEVEHADGQFIVTERGMQKILFGLGQLTPKQESILMDLRKGRAIPFEMLFGEEGLITRHEAINVLKLQGFEGDSYDKTAVEMITFENTVSNPDKRALYHVMRNGDIDIASPPSASKLKTRNIVNYDQIREWGKQISESPNGLNAGVYAKTDELVTYKDNDFLGKQTENPSNKITNSESTQMQNIVDNEIVDDDEISEIDGVSFIGPVYKALGTSLKTLRKAYQDLLSKRTDESFDQFQREFVERVGNLKFEDLTPSQINVKLDGLYDILKRSVEETGGNKQLIDFFEQIKFDATAADPNFPAVKNKIISMFNAMASKRIFKQKVDGYTATLVSDFGNVVTRKITRKKNAEGEYYFTFDVVTVKNTPTVKRKEDVDLSSLLYNWHASKTGRIPGERDYLKAVSSLFENEESEDEVTIYVKDRLRHNLPSVNDEGVITGFYSEAIMPAHFEEQHLHYEETGNVLQENNNVFATRIPAQDKHSAAALKIVDYAPTYQGSNIMVAREIIALSGADFGFHKLYCHRYSGYYREGIFYKWGEVKKGSYSLSDQFISYLIDTKKEFKTDFRIEFRKSNIFFQQRRLLTATGIVSQIDDIIRLNPSLFTSSDFLNQDGTFNLSIKNLDKFYSFMKRDSLVRLIDSKQRTNYNKASCRHNEKFKAFKLKYYKNKRPDILINLLQKYGYIEKIENQTPEEVFKSIENEFYKKHKGYLNNELLTAKILMLGSNSVQKQIGITPVSMTVLNEMQDESWTLPNGENLKLFFDGNKNLLQNKKVFPTHTILQRQNGKTANTTGAKNIGSAVNEATLAIARSKYLGSKANNINRDGEVVKRAYGFYLKRLAFTGKDVTRLFDVLSTFISIATDEAKEQINSRYGYTLDTVGAVISSVTHGLDPLVLTTALRLRSVQALIKGNREQIGNGNHVFDAVRNSNSTEKTSSLEEAFDKGLHDKEYYNQFGANTKSKVLDISRLRNYADTQEAENALVEFLKSKIDESEFDSFMLESSAGEEQSENEADNEETGLEVFDDSEEVEYDVKLNKNFNLDQLLDFLEKKNLNGFESNMYLIIRLAQLKPDLFYDPRMQALLFNPSFQEKRSDVIKYLLMERLDGIDTDVAQNLKARESQKKHTLFGQYEEERKIILHLLKSNGYDDYSHIVSYLSNRVTKKLYEKYSDMSRDHMSDIQSIKLTKGIPADDEGYTQMVERIGKSFFYAKTIGSYEKEKDKNKNLDNIKGILTNIKTFDKFKKIIEGVFVSANTSFTDKVAYLAEAGQGDKTYKPERIKKHFELFLYFLSFSEGARKGEFTGFSNYFAKDMDNFGYSLNNVEDLMRKIKESDKLSGSILDKSILFGQNKNIGTMNLQYGRNLSDKKKESLFDMLYTIDDSEIDILYDMMKYLIQKSAMSFERDNVGQVIPPMFFTSYNQSVGKVTKYFRGELSAEEVFGMESKHLEELFSNLYFSDVSTFNDGMLNMTRRLDEKSFKYDRGSDTFSYKMVNIQSTDKRVFPMFMKVNKFTDSEVDGKIKRVINETEKYSPILVKAFAFKIKESVVPIGDYGRLSASGLASFFNSGEIELLYRPVPLLGYNQQRISPITQISYEPNLKTWVMNKNKPAALVGRFKEREYEYSYLAKDYQFLTYTKQL</sequence>
<dbReference type="RefSeq" id="WP_283380832.1">
    <property type="nucleotide sequence ID" value="NZ_JASHIE010000003.1"/>
</dbReference>
<accession>A0ABT6YZN1</accession>
<comment type="caution">
    <text evidence="1">The sequence shown here is derived from an EMBL/GenBank/DDBJ whole genome shotgun (WGS) entry which is preliminary data.</text>
</comment>
<protein>
    <submittedName>
        <fullName evidence="1">Uncharacterized protein</fullName>
    </submittedName>
</protein>
<gene>
    <name evidence="1" type="ORF">QM481_04750</name>
</gene>
<proteinExistence type="predicted"/>
<dbReference type="EMBL" id="JASHIE010000003">
    <property type="protein sequence ID" value="MDI9873821.1"/>
    <property type="molecule type" value="Genomic_DNA"/>
</dbReference>
<evidence type="ECO:0000313" key="2">
    <source>
        <dbReference type="Proteomes" id="UP001225761"/>
    </source>
</evidence>